<feature type="compositionally biased region" description="Polar residues" evidence="1">
    <location>
        <begin position="104"/>
        <end position="120"/>
    </location>
</feature>
<protein>
    <submittedName>
        <fullName evidence="2">Uncharacterized protein</fullName>
    </submittedName>
</protein>
<evidence type="ECO:0000313" key="3">
    <source>
        <dbReference type="Proteomes" id="UP000765509"/>
    </source>
</evidence>
<organism evidence="2 3">
    <name type="scientific">Austropuccinia psidii MF-1</name>
    <dbReference type="NCBI Taxonomy" id="1389203"/>
    <lineage>
        <taxon>Eukaryota</taxon>
        <taxon>Fungi</taxon>
        <taxon>Dikarya</taxon>
        <taxon>Basidiomycota</taxon>
        <taxon>Pucciniomycotina</taxon>
        <taxon>Pucciniomycetes</taxon>
        <taxon>Pucciniales</taxon>
        <taxon>Sphaerophragmiaceae</taxon>
        <taxon>Austropuccinia</taxon>
    </lineage>
</organism>
<evidence type="ECO:0000256" key="1">
    <source>
        <dbReference type="SAM" id="MobiDB-lite"/>
    </source>
</evidence>
<keyword evidence="3" id="KW-1185">Reference proteome</keyword>
<dbReference type="Proteomes" id="UP000765509">
    <property type="component" value="Unassembled WGS sequence"/>
</dbReference>
<feature type="compositionally biased region" description="Polar residues" evidence="1">
    <location>
        <begin position="65"/>
        <end position="90"/>
    </location>
</feature>
<gene>
    <name evidence="2" type="ORF">O181_111660</name>
</gene>
<evidence type="ECO:0000313" key="2">
    <source>
        <dbReference type="EMBL" id="MBW0571945.1"/>
    </source>
</evidence>
<proteinExistence type="predicted"/>
<dbReference type="AlphaFoldDB" id="A0A9Q3K2U5"/>
<name>A0A9Q3K2U5_9BASI</name>
<reference evidence="2" key="1">
    <citation type="submission" date="2021-03" db="EMBL/GenBank/DDBJ databases">
        <title>Draft genome sequence of rust myrtle Austropuccinia psidii MF-1, a brazilian biotype.</title>
        <authorList>
            <person name="Quecine M.C."/>
            <person name="Pachon D.M.R."/>
            <person name="Bonatelli M.L."/>
            <person name="Correr F.H."/>
            <person name="Franceschini L.M."/>
            <person name="Leite T.F."/>
            <person name="Margarido G.R.A."/>
            <person name="Almeida C.A."/>
            <person name="Ferrarezi J.A."/>
            <person name="Labate C.A."/>
        </authorList>
    </citation>
    <scope>NUCLEOTIDE SEQUENCE</scope>
    <source>
        <strain evidence="2">MF-1</strain>
    </source>
</reference>
<sequence>MPKMSETELELSMSSSKSNKSHSESSNTHLHEAVQTVLHHVQGKRMGNVATNPPRSDELLEYPQNVPQIGGNSEILQWMESSIIQTSNPKDQGIPCQKEGGNQGRSPSSFYQQASSQPTSPGREEEQEESLEEAIFLKLENTKDPKRCHGQCFQHG</sequence>
<feature type="compositionally biased region" description="Low complexity" evidence="1">
    <location>
        <begin position="10"/>
        <end position="28"/>
    </location>
</feature>
<accession>A0A9Q3K2U5</accession>
<feature type="region of interest" description="Disordered" evidence="1">
    <location>
        <begin position="1"/>
        <end position="133"/>
    </location>
</feature>
<dbReference type="EMBL" id="AVOT02089136">
    <property type="protein sequence ID" value="MBW0571945.1"/>
    <property type="molecule type" value="Genomic_DNA"/>
</dbReference>
<comment type="caution">
    <text evidence="2">The sequence shown here is derived from an EMBL/GenBank/DDBJ whole genome shotgun (WGS) entry which is preliminary data.</text>
</comment>